<gene>
    <name evidence="2" type="ORF">BBA_07699</name>
</gene>
<accession>J4VYA1</accession>
<feature type="compositionally biased region" description="Basic and acidic residues" evidence="1">
    <location>
        <begin position="129"/>
        <end position="139"/>
    </location>
</feature>
<name>J4VYA1_BEAB2</name>
<dbReference type="HOGENOM" id="CLU_1844729_0_0_1"/>
<evidence type="ECO:0000256" key="1">
    <source>
        <dbReference type="SAM" id="MobiDB-lite"/>
    </source>
</evidence>
<dbReference type="EMBL" id="JH725176">
    <property type="protein sequence ID" value="EJP63305.1"/>
    <property type="molecule type" value="Genomic_DNA"/>
</dbReference>
<feature type="region of interest" description="Disordered" evidence="1">
    <location>
        <begin position="99"/>
        <end position="139"/>
    </location>
</feature>
<keyword evidence="3" id="KW-1185">Reference proteome</keyword>
<proteinExistence type="predicted"/>
<evidence type="ECO:0000313" key="2">
    <source>
        <dbReference type="EMBL" id="EJP63305.1"/>
    </source>
</evidence>
<dbReference type="RefSeq" id="XP_008601018.1">
    <property type="nucleotide sequence ID" value="XM_008602796.1"/>
</dbReference>
<evidence type="ECO:0000313" key="3">
    <source>
        <dbReference type="Proteomes" id="UP000002762"/>
    </source>
</evidence>
<reference evidence="2 3" key="1">
    <citation type="journal article" date="2012" name="Sci. Rep.">
        <title>Genomic perspectives on the evolution of fungal entomopathogenicity in Beauveria bassiana.</title>
        <authorList>
            <person name="Xiao G."/>
            <person name="Ying S.H."/>
            <person name="Zheng P."/>
            <person name="Wang Z.L."/>
            <person name="Zhang S."/>
            <person name="Xie X.Q."/>
            <person name="Shang Y."/>
            <person name="St Leger R.J."/>
            <person name="Zhao G.P."/>
            <person name="Wang C."/>
            <person name="Feng M.G."/>
        </authorList>
    </citation>
    <scope>NUCLEOTIDE SEQUENCE [LARGE SCALE GENOMIC DNA]</scope>
    <source>
        <strain evidence="2 3">ARSEF 2860</strain>
    </source>
</reference>
<dbReference type="GeneID" id="19890711"/>
<dbReference type="AlphaFoldDB" id="J4VYA1"/>
<dbReference type="InParanoid" id="J4VYA1"/>
<dbReference type="Proteomes" id="UP000002762">
    <property type="component" value="Unassembled WGS sequence"/>
</dbReference>
<sequence length="139" mass="15484">MGVKDVGYSSLKTPRWATAGHSTKYRLSPVQKPYSQYSSHTAAVQWPVQQPYSGYSSRTVATAAVQSVATEAVQWLQQPYSGQYSQYLMTESSLLKGTQDQGMSEFAQKRSARHSSTRVNTIGRVSGSHPERDNRVYTE</sequence>
<protein>
    <submittedName>
        <fullName evidence="2">Uncharacterized protein</fullName>
    </submittedName>
</protein>
<organism evidence="2 3">
    <name type="scientific">Beauveria bassiana (strain ARSEF 2860)</name>
    <name type="common">White muscardine disease fungus</name>
    <name type="synonym">Tritirachium shiotae</name>
    <dbReference type="NCBI Taxonomy" id="655819"/>
    <lineage>
        <taxon>Eukaryota</taxon>
        <taxon>Fungi</taxon>
        <taxon>Dikarya</taxon>
        <taxon>Ascomycota</taxon>
        <taxon>Pezizomycotina</taxon>
        <taxon>Sordariomycetes</taxon>
        <taxon>Hypocreomycetidae</taxon>
        <taxon>Hypocreales</taxon>
        <taxon>Cordycipitaceae</taxon>
        <taxon>Beauveria</taxon>
    </lineage>
</organism>